<proteinExistence type="predicted"/>
<organism evidence="1 2">
    <name type="scientific">Colletotrichum orbiculare (strain 104-T / ATCC 96160 / CBS 514.97 / LARS 414 / MAFF 240422)</name>
    <name type="common">Cucumber anthracnose fungus</name>
    <name type="synonym">Colletotrichum lagenarium</name>
    <dbReference type="NCBI Taxonomy" id="1213857"/>
    <lineage>
        <taxon>Eukaryota</taxon>
        <taxon>Fungi</taxon>
        <taxon>Dikarya</taxon>
        <taxon>Ascomycota</taxon>
        <taxon>Pezizomycotina</taxon>
        <taxon>Sordariomycetes</taxon>
        <taxon>Hypocreomycetidae</taxon>
        <taxon>Glomerellales</taxon>
        <taxon>Glomerellaceae</taxon>
        <taxon>Colletotrichum</taxon>
        <taxon>Colletotrichum orbiculare species complex</taxon>
    </lineage>
</organism>
<reference evidence="2" key="2">
    <citation type="journal article" date="2019" name="Mol. Plant Microbe Interact.">
        <title>Genome sequence resources for four phytopathogenic fungi from the Colletotrichum orbiculare species complex.</title>
        <authorList>
            <person name="Gan P."/>
            <person name="Tsushima A."/>
            <person name="Narusaka M."/>
            <person name="Narusaka Y."/>
            <person name="Takano Y."/>
            <person name="Kubo Y."/>
            <person name="Shirasu K."/>
        </authorList>
    </citation>
    <scope>GENOME REANNOTATION</scope>
    <source>
        <strain evidence="2">104-T / ATCC 96160 / CBS 514.97 / LARS 414 / MAFF 240422</strain>
    </source>
</reference>
<name>A0A484FM61_COLOR</name>
<reference evidence="2" key="1">
    <citation type="journal article" date="2013" name="New Phytol.">
        <title>Comparative genomic and transcriptomic analyses reveal the hemibiotrophic stage shift of Colletotrichum fungi.</title>
        <authorList>
            <person name="Gan P."/>
            <person name="Ikeda K."/>
            <person name="Irieda H."/>
            <person name="Narusaka M."/>
            <person name="O'Connell R.J."/>
            <person name="Narusaka Y."/>
            <person name="Takano Y."/>
            <person name="Kubo Y."/>
            <person name="Shirasu K."/>
        </authorList>
    </citation>
    <scope>NUCLEOTIDE SEQUENCE [LARGE SCALE GENOMIC DNA]</scope>
    <source>
        <strain evidence="2">104-T / ATCC 96160 / CBS 514.97 / LARS 414 / MAFF 240422</strain>
    </source>
</reference>
<keyword evidence="2" id="KW-1185">Reference proteome</keyword>
<dbReference type="EMBL" id="AMCV02000020">
    <property type="protein sequence ID" value="TDZ19539.1"/>
    <property type="molecule type" value="Genomic_DNA"/>
</dbReference>
<evidence type="ECO:0000313" key="2">
    <source>
        <dbReference type="Proteomes" id="UP000014480"/>
    </source>
</evidence>
<accession>A0A484FM61</accession>
<dbReference type="Proteomes" id="UP000014480">
    <property type="component" value="Unassembled WGS sequence"/>
</dbReference>
<evidence type="ECO:0000313" key="1">
    <source>
        <dbReference type="EMBL" id="TDZ19539.1"/>
    </source>
</evidence>
<dbReference type="AlphaFoldDB" id="A0A484FM61"/>
<comment type="caution">
    <text evidence="1">The sequence shown here is derived from an EMBL/GenBank/DDBJ whole genome shotgun (WGS) entry which is preliminary data.</text>
</comment>
<protein>
    <submittedName>
        <fullName evidence="1">Uncharacterized protein</fullName>
    </submittedName>
</protein>
<sequence>MPVKCTILASPHPDPPAALQTRCRDWVNQAESIILCTHPSVLNPRASKFLETVLMSWSIICYFRRDIRL</sequence>
<gene>
    <name evidence="1" type="ORF">Cob_v007883</name>
</gene>